<organism evidence="1 2">
    <name type="scientific">Actinomadura spongiicola</name>
    <dbReference type="NCBI Taxonomy" id="2303421"/>
    <lineage>
        <taxon>Bacteria</taxon>
        <taxon>Bacillati</taxon>
        <taxon>Actinomycetota</taxon>
        <taxon>Actinomycetes</taxon>
        <taxon>Streptosporangiales</taxon>
        <taxon>Thermomonosporaceae</taxon>
        <taxon>Actinomadura</taxon>
    </lineage>
</organism>
<name>A0A372GB66_9ACTN</name>
<dbReference type="Proteomes" id="UP000262882">
    <property type="component" value="Unassembled WGS sequence"/>
</dbReference>
<dbReference type="RefSeq" id="WP_117402067.1">
    <property type="nucleotide sequence ID" value="NZ_QVNQ01000008.1"/>
</dbReference>
<protein>
    <submittedName>
        <fullName evidence="1">Uncharacterized protein</fullName>
    </submittedName>
</protein>
<accession>A0A372GB66</accession>
<evidence type="ECO:0000313" key="1">
    <source>
        <dbReference type="EMBL" id="RFS82648.1"/>
    </source>
</evidence>
<keyword evidence="2" id="KW-1185">Reference proteome</keyword>
<dbReference type="EMBL" id="QVNQ01000008">
    <property type="protein sequence ID" value="RFS82648.1"/>
    <property type="molecule type" value="Genomic_DNA"/>
</dbReference>
<comment type="caution">
    <text evidence="1">The sequence shown here is derived from an EMBL/GenBank/DDBJ whole genome shotgun (WGS) entry which is preliminary data.</text>
</comment>
<proteinExistence type="predicted"/>
<evidence type="ECO:0000313" key="2">
    <source>
        <dbReference type="Proteomes" id="UP000262882"/>
    </source>
</evidence>
<dbReference type="AlphaFoldDB" id="A0A372GB66"/>
<gene>
    <name evidence="1" type="ORF">D0T12_24655</name>
</gene>
<sequence length="148" mass="16072">MENVSTNSSNNGRGVHRALSGAVGLLVSGALLGGAVDSVAASPVPSPGAQISTHAVAAASSTAKAKCPRWKVKGTKRVEVFEQPTKIKHIKPRKVWKRPGHVVKSPYCARWTYYNKREKRWYTAIAAPKAADNIGWIWSSKLRRVRAA</sequence>
<reference evidence="1 2" key="1">
    <citation type="submission" date="2018-08" db="EMBL/GenBank/DDBJ databases">
        <title>Actinomadura spongicola sp. nov., isolated from marine sponge Leucetta chagosensis.</title>
        <authorList>
            <person name="Li L."/>
            <person name="Lin H.W."/>
        </authorList>
    </citation>
    <scope>NUCLEOTIDE SEQUENCE [LARGE SCALE GENOMIC DNA]</scope>
    <source>
        <strain evidence="1 2">LHW52907</strain>
    </source>
</reference>